<dbReference type="Proteomes" id="UP000001918">
    <property type="component" value="Chromosome"/>
</dbReference>
<evidence type="ECO:0000313" key="2">
    <source>
        <dbReference type="EMBL" id="ACY96955.1"/>
    </source>
</evidence>
<dbReference type="PANTHER" id="PTHR44086">
    <property type="entry name" value="THIOSULFATE SULFURTRANSFERASE RDL2, MITOCHONDRIAL-RELATED"/>
    <property type="match status" value="1"/>
</dbReference>
<evidence type="ECO:0000313" key="3">
    <source>
        <dbReference type="Proteomes" id="UP000001918"/>
    </source>
</evidence>
<dbReference type="EMBL" id="CP001738">
    <property type="protein sequence ID" value="ACY96955.1"/>
    <property type="molecule type" value="Genomic_DNA"/>
</dbReference>
<dbReference type="eggNOG" id="COG2897">
    <property type="taxonomic scope" value="Bacteria"/>
</dbReference>
<dbReference type="InterPro" id="IPR001763">
    <property type="entry name" value="Rhodanese-like_dom"/>
</dbReference>
<gene>
    <name evidence="2" type="ordered locus">Tcur_1373</name>
</gene>
<name>D1AA19_THECD</name>
<dbReference type="SMART" id="SM00450">
    <property type="entry name" value="RHOD"/>
    <property type="match status" value="4"/>
</dbReference>
<dbReference type="eggNOG" id="COG0607">
    <property type="taxonomic scope" value="Bacteria"/>
</dbReference>
<dbReference type="STRING" id="471852.Tcur_1373"/>
<dbReference type="Pfam" id="PF00581">
    <property type="entry name" value="Rhodanese"/>
    <property type="match status" value="3"/>
</dbReference>
<dbReference type="AlphaFoldDB" id="D1AA19"/>
<dbReference type="SUPFAM" id="SSF52821">
    <property type="entry name" value="Rhodanese/Cell cycle control phosphatase"/>
    <property type="match status" value="4"/>
</dbReference>
<evidence type="ECO:0000259" key="1">
    <source>
        <dbReference type="PROSITE" id="PS50206"/>
    </source>
</evidence>
<dbReference type="GO" id="GO:0004792">
    <property type="term" value="F:thiosulfate-cyanide sulfurtransferase activity"/>
    <property type="evidence" value="ECO:0007669"/>
    <property type="project" value="TreeGrafter"/>
</dbReference>
<dbReference type="RefSeq" id="WP_012851739.1">
    <property type="nucleotide sequence ID" value="NC_013510.1"/>
</dbReference>
<feature type="domain" description="Rhodanese" evidence="1">
    <location>
        <begin position="140"/>
        <end position="232"/>
    </location>
</feature>
<feature type="domain" description="Rhodanese" evidence="1">
    <location>
        <begin position="276"/>
        <end position="343"/>
    </location>
</feature>
<dbReference type="HOGENOM" id="CLU_024972_1_0_11"/>
<proteinExistence type="predicted"/>
<reference evidence="2 3" key="1">
    <citation type="journal article" date="2011" name="Stand. Genomic Sci.">
        <title>Complete genome sequence of Thermomonospora curvata type strain (B9).</title>
        <authorList>
            <person name="Chertkov O."/>
            <person name="Sikorski J."/>
            <person name="Nolan M."/>
            <person name="Lapidus A."/>
            <person name="Lucas S."/>
            <person name="Del Rio T.G."/>
            <person name="Tice H."/>
            <person name="Cheng J.F."/>
            <person name="Goodwin L."/>
            <person name="Pitluck S."/>
            <person name="Liolios K."/>
            <person name="Ivanova N."/>
            <person name="Mavromatis K."/>
            <person name="Mikhailova N."/>
            <person name="Ovchinnikova G."/>
            <person name="Pati A."/>
            <person name="Chen A."/>
            <person name="Palaniappan K."/>
            <person name="Djao O.D."/>
            <person name="Land M."/>
            <person name="Hauser L."/>
            <person name="Chang Y.J."/>
            <person name="Jeffries C.D."/>
            <person name="Brettin T."/>
            <person name="Han C."/>
            <person name="Detter J.C."/>
            <person name="Rohde M."/>
            <person name="Goker M."/>
            <person name="Woyke T."/>
            <person name="Bristow J."/>
            <person name="Eisen J.A."/>
            <person name="Markowitz V."/>
            <person name="Hugenholtz P."/>
            <person name="Klenk H.P."/>
            <person name="Kyrpides N.C."/>
        </authorList>
    </citation>
    <scope>NUCLEOTIDE SEQUENCE [LARGE SCALE GENOMIC DNA]</scope>
    <source>
        <strain evidence="3">ATCC 19995 / DSM 43183 / JCM 3096 / KCTC 9072 / NBRC 15933 / NCIMB 10081 / Henssen B9</strain>
    </source>
</reference>
<dbReference type="PANTHER" id="PTHR44086:SF10">
    <property type="entry name" value="THIOSULFATE SULFURTRANSFERASE_RHODANESE-LIKE DOMAIN-CONTAINING PROTEIN 3"/>
    <property type="match status" value="1"/>
</dbReference>
<dbReference type="KEGG" id="tcu:Tcur_1373"/>
<dbReference type="CDD" id="cd00158">
    <property type="entry name" value="RHOD"/>
    <property type="match status" value="1"/>
</dbReference>
<accession>D1AA19</accession>
<sequence length="521" mass="56234">MPTRISAADLRALIEDETTQIAFLDLRSPLRRDKDGHIAATSNIPYQELEPRIGRAVPHRDIPIVLASEPELDARGAQILQRLGYRDVRVLDGGIAAWRRAGGRVYTGTNVRSKTLGEWIERRFGTPTVDATTVRKWQESGEDVVIVDSRTLAEYRHHHIPGGLYTGGGVEAVYRISAAVRSPSTRVVVNCQGRTRGIVGAQSLIDLGLDNPVYSLRNGTPAWQEAGYELAKGEGEHLPAPAQAPAAGRAWAERTLRELAVPSLGSAELNALLGEASVTVYLLDVRSAEEYAAGHLPGSVSVPGGVLLQNTDDHLVVRGAHVVLIDGPDRIRAAGTARWLRYLHDGPISVTTPDTEITAVPAPPLPAADAEQIPWARFAADRGAHRVYDLRSSAAYLAGHIAGSVHARRETLDRLAAETPDGTFLLVGDATFDPSHIAADLSGRGVRAAVLHGGVEAVAEPLTTADPVLAAGVQDQVGPPDFGPERDAWYREYFAWELSLLEQTAGDPLFDFEGIFRRWTS</sequence>
<protein>
    <submittedName>
        <fullName evidence="2">Rhodanese domain protein</fullName>
    </submittedName>
</protein>
<keyword evidence="3" id="KW-1185">Reference proteome</keyword>
<organism evidence="2 3">
    <name type="scientific">Thermomonospora curvata (strain ATCC 19995 / DSM 43183 / JCM 3096 / KCTC 9072 / NBRC 15933 / NCIMB 10081 / Henssen B9)</name>
    <dbReference type="NCBI Taxonomy" id="471852"/>
    <lineage>
        <taxon>Bacteria</taxon>
        <taxon>Bacillati</taxon>
        <taxon>Actinomycetota</taxon>
        <taxon>Actinomycetes</taxon>
        <taxon>Streptosporangiales</taxon>
        <taxon>Thermomonosporaceae</taxon>
        <taxon>Thermomonospora</taxon>
    </lineage>
</organism>
<dbReference type="PROSITE" id="PS50206">
    <property type="entry name" value="RHODANESE_3"/>
    <property type="match status" value="4"/>
</dbReference>
<dbReference type="InterPro" id="IPR036873">
    <property type="entry name" value="Rhodanese-like_dom_sf"/>
</dbReference>
<feature type="domain" description="Rhodanese" evidence="1">
    <location>
        <begin position="381"/>
        <end position="464"/>
    </location>
</feature>
<dbReference type="OrthoDB" id="9800872at2"/>
<dbReference type="Gene3D" id="3.40.250.10">
    <property type="entry name" value="Rhodanese-like domain"/>
    <property type="match status" value="4"/>
</dbReference>
<feature type="domain" description="Rhodanese" evidence="1">
    <location>
        <begin position="17"/>
        <end position="107"/>
    </location>
</feature>